<dbReference type="Proteomes" id="UP000291591">
    <property type="component" value="Unassembled WGS sequence"/>
</dbReference>
<evidence type="ECO:0000256" key="3">
    <source>
        <dbReference type="ARBA" id="ARBA00023163"/>
    </source>
</evidence>
<keyword evidence="3" id="KW-0804">Transcription</keyword>
<dbReference type="PANTHER" id="PTHR44688:SF16">
    <property type="entry name" value="DNA-BINDING TRANSCRIPTIONAL ACTIVATOR DEVR_DOSR"/>
    <property type="match status" value="1"/>
</dbReference>
<dbReference type="GO" id="GO:0006355">
    <property type="term" value="P:regulation of DNA-templated transcription"/>
    <property type="evidence" value="ECO:0007669"/>
    <property type="project" value="InterPro"/>
</dbReference>
<proteinExistence type="predicted"/>
<feature type="domain" description="HTH luxR-type" evidence="4">
    <location>
        <begin position="192"/>
        <end position="257"/>
    </location>
</feature>
<gene>
    <name evidence="5" type="ORF">EV383_5098</name>
</gene>
<dbReference type="Gene3D" id="1.10.10.10">
    <property type="entry name" value="Winged helix-like DNA-binding domain superfamily/Winged helix DNA-binding domain"/>
    <property type="match status" value="1"/>
</dbReference>
<dbReference type="SUPFAM" id="SSF46894">
    <property type="entry name" value="C-terminal effector domain of the bipartite response regulators"/>
    <property type="match status" value="1"/>
</dbReference>
<dbReference type="PRINTS" id="PR00038">
    <property type="entry name" value="HTHLUXR"/>
</dbReference>
<dbReference type="Pfam" id="PF00196">
    <property type="entry name" value="GerE"/>
    <property type="match status" value="1"/>
</dbReference>
<dbReference type="CDD" id="cd06170">
    <property type="entry name" value="LuxR_C_like"/>
    <property type="match status" value="1"/>
</dbReference>
<reference evidence="5 6" key="1">
    <citation type="submission" date="2019-02" db="EMBL/GenBank/DDBJ databases">
        <title>Sequencing the genomes of 1000 actinobacteria strains.</title>
        <authorList>
            <person name="Klenk H.-P."/>
        </authorList>
    </citation>
    <scope>NUCLEOTIDE SEQUENCE [LARGE SCALE GENOMIC DNA]</scope>
    <source>
        <strain evidence="5 6">DSM 45779</strain>
    </source>
</reference>
<name>A0A4Q7V3X0_PSEST</name>
<keyword evidence="6" id="KW-1185">Reference proteome</keyword>
<dbReference type="SMART" id="SM00421">
    <property type="entry name" value="HTH_LUXR"/>
    <property type="match status" value="1"/>
</dbReference>
<organism evidence="5 6">
    <name type="scientific">Pseudonocardia sediminis</name>
    <dbReference type="NCBI Taxonomy" id="1397368"/>
    <lineage>
        <taxon>Bacteria</taxon>
        <taxon>Bacillati</taxon>
        <taxon>Actinomycetota</taxon>
        <taxon>Actinomycetes</taxon>
        <taxon>Pseudonocardiales</taxon>
        <taxon>Pseudonocardiaceae</taxon>
        <taxon>Pseudonocardia</taxon>
    </lineage>
</organism>
<sequence>MGTRTAQRDGEWLDLVADLLTQPLTCLPDEKVCRLLVRTFDAPGSVFHFQHGGGPLGGRVWPPEHFAPHIEEQTHWAVHESDARHPLMRYHRLTGLGSCLQVDEVPSGIADRRTVRDWRALGRRWGGVQEQVSIPVRFLPRDRRWFLLGRSDPFTAQEMATLRRLQMLLTGLDHQVGAFARWSGPAGSAGAEAADALRLTPRELAVLGLLARTLTAAAIGRRLGVSERTVQKHLQRIYAKLGVSDRLGAVCRAQTVGLLPVPLVPAAGS</sequence>
<accession>A0A4Q7V3X0</accession>
<dbReference type="InterPro" id="IPR036388">
    <property type="entry name" value="WH-like_DNA-bd_sf"/>
</dbReference>
<dbReference type="RefSeq" id="WP_207223653.1">
    <property type="nucleotide sequence ID" value="NZ_SHKL01000001.1"/>
</dbReference>
<keyword evidence="2" id="KW-0238">DNA-binding</keyword>
<evidence type="ECO:0000256" key="1">
    <source>
        <dbReference type="ARBA" id="ARBA00023015"/>
    </source>
</evidence>
<dbReference type="PANTHER" id="PTHR44688">
    <property type="entry name" value="DNA-BINDING TRANSCRIPTIONAL ACTIVATOR DEVR_DOSR"/>
    <property type="match status" value="1"/>
</dbReference>
<keyword evidence="1" id="KW-0805">Transcription regulation</keyword>
<comment type="caution">
    <text evidence="5">The sequence shown here is derived from an EMBL/GenBank/DDBJ whole genome shotgun (WGS) entry which is preliminary data.</text>
</comment>
<dbReference type="AlphaFoldDB" id="A0A4Q7V3X0"/>
<evidence type="ECO:0000259" key="4">
    <source>
        <dbReference type="PROSITE" id="PS50043"/>
    </source>
</evidence>
<dbReference type="InterPro" id="IPR016032">
    <property type="entry name" value="Sig_transdc_resp-reg_C-effctor"/>
</dbReference>
<dbReference type="EMBL" id="SHKL01000001">
    <property type="protein sequence ID" value="RZT88161.1"/>
    <property type="molecule type" value="Genomic_DNA"/>
</dbReference>
<protein>
    <submittedName>
        <fullName evidence="5">Regulatory LuxR family protein</fullName>
    </submittedName>
</protein>
<dbReference type="GO" id="GO:0003677">
    <property type="term" value="F:DNA binding"/>
    <property type="evidence" value="ECO:0007669"/>
    <property type="project" value="UniProtKB-KW"/>
</dbReference>
<evidence type="ECO:0000256" key="2">
    <source>
        <dbReference type="ARBA" id="ARBA00023125"/>
    </source>
</evidence>
<dbReference type="InterPro" id="IPR000792">
    <property type="entry name" value="Tscrpt_reg_LuxR_C"/>
</dbReference>
<evidence type="ECO:0000313" key="5">
    <source>
        <dbReference type="EMBL" id="RZT88161.1"/>
    </source>
</evidence>
<dbReference type="PROSITE" id="PS50043">
    <property type="entry name" value="HTH_LUXR_2"/>
    <property type="match status" value="1"/>
</dbReference>
<evidence type="ECO:0000313" key="6">
    <source>
        <dbReference type="Proteomes" id="UP000291591"/>
    </source>
</evidence>